<reference evidence="8" key="1">
    <citation type="journal article" date="2020" name="bioRxiv">
        <title>Comparative genomics of Chlamydomonas.</title>
        <authorList>
            <person name="Craig R.J."/>
            <person name="Hasan A.R."/>
            <person name="Ness R.W."/>
            <person name="Keightley P.D."/>
        </authorList>
    </citation>
    <scope>NUCLEOTIDE SEQUENCE</scope>
    <source>
        <strain evidence="8">CCAP 11/70</strain>
    </source>
</reference>
<dbReference type="EMBL" id="JAEHOE010000035">
    <property type="protein sequence ID" value="KAG2493765.1"/>
    <property type="molecule type" value="Genomic_DNA"/>
</dbReference>
<evidence type="ECO:0000256" key="5">
    <source>
        <dbReference type="ARBA" id="ARBA00023242"/>
    </source>
</evidence>
<dbReference type="GO" id="GO:0005634">
    <property type="term" value="C:nucleus"/>
    <property type="evidence" value="ECO:0007669"/>
    <property type="project" value="UniProtKB-SubCell"/>
</dbReference>
<name>A0A836BYN8_9CHLO</name>
<dbReference type="Proteomes" id="UP000612055">
    <property type="component" value="Unassembled WGS sequence"/>
</dbReference>
<dbReference type="SUPFAM" id="SSF54171">
    <property type="entry name" value="DNA-binding domain"/>
    <property type="match status" value="1"/>
</dbReference>
<evidence type="ECO:0000313" key="9">
    <source>
        <dbReference type="Proteomes" id="UP000612055"/>
    </source>
</evidence>
<evidence type="ECO:0000256" key="1">
    <source>
        <dbReference type="ARBA" id="ARBA00004123"/>
    </source>
</evidence>
<evidence type="ECO:0000256" key="6">
    <source>
        <dbReference type="SAM" id="MobiDB-lite"/>
    </source>
</evidence>
<dbReference type="InterPro" id="IPR001471">
    <property type="entry name" value="AP2/ERF_dom"/>
</dbReference>
<dbReference type="SMART" id="SM00380">
    <property type="entry name" value="AP2"/>
    <property type="match status" value="1"/>
</dbReference>
<dbReference type="PANTHER" id="PTHR31194">
    <property type="entry name" value="SHN SHINE , DNA BINDING / TRANSCRIPTION FACTOR"/>
    <property type="match status" value="1"/>
</dbReference>
<keyword evidence="5" id="KW-0539">Nucleus</keyword>
<feature type="compositionally biased region" description="Low complexity" evidence="6">
    <location>
        <begin position="227"/>
        <end position="236"/>
    </location>
</feature>
<accession>A0A836BYN8</accession>
<dbReference type="CDD" id="cd00018">
    <property type="entry name" value="AP2"/>
    <property type="match status" value="1"/>
</dbReference>
<dbReference type="Gene3D" id="3.30.730.10">
    <property type="entry name" value="AP2/ERF domain"/>
    <property type="match status" value="1"/>
</dbReference>
<protein>
    <recommendedName>
        <fullName evidence="7">AP2/ERF domain-containing protein</fullName>
    </recommendedName>
</protein>
<dbReference type="InterPro" id="IPR016177">
    <property type="entry name" value="DNA-bd_dom_sf"/>
</dbReference>
<keyword evidence="4" id="KW-0804">Transcription</keyword>
<dbReference type="GO" id="GO:0003700">
    <property type="term" value="F:DNA-binding transcription factor activity"/>
    <property type="evidence" value="ECO:0007669"/>
    <property type="project" value="InterPro"/>
</dbReference>
<evidence type="ECO:0000256" key="4">
    <source>
        <dbReference type="ARBA" id="ARBA00023163"/>
    </source>
</evidence>
<dbReference type="InterPro" id="IPR036955">
    <property type="entry name" value="AP2/ERF_dom_sf"/>
</dbReference>
<feature type="domain" description="AP2/ERF" evidence="7">
    <location>
        <begin position="74"/>
        <end position="131"/>
    </location>
</feature>
<evidence type="ECO:0000259" key="7">
    <source>
        <dbReference type="PROSITE" id="PS51032"/>
    </source>
</evidence>
<evidence type="ECO:0000256" key="2">
    <source>
        <dbReference type="ARBA" id="ARBA00023015"/>
    </source>
</evidence>
<dbReference type="GO" id="GO:0003677">
    <property type="term" value="F:DNA binding"/>
    <property type="evidence" value="ECO:0007669"/>
    <property type="project" value="UniProtKB-KW"/>
</dbReference>
<dbReference type="OrthoDB" id="550883at2759"/>
<evidence type="ECO:0000313" key="8">
    <source>
        <dbReference type="EMBL" id="KAG2493765.1"/>
    </source>
</evidence>
<dbReference type="PANTHER" id="PTHR31194:SF189">
    <property type="entry name" value="AP2_ERF DOMAIN-CONTAINING PROTEIN"/>
    <property type="match status" value="1"/>
</dbReference>
<dbReference type="PRINTS" id="PR00367">
    <property type="entry name" value="ETHRSPELEMNT"/>
</dbReference>
<dbReference type="AlphaFoldDB" id="A0A836BYN8"/>
<comment type="subcellular location">
    <subcellularLocation>
        <location evidence="1">Nucleus</location>
    </subcellularLocation>
</comment>
<feature type="region of interest" description="Disordered" evidence="6">
    <location>
        <begin position="18"/>
        <end position="76"/>
    </location>
</feature>
<proteinExistence type="predicted"/>
<gene>
    <name evidence="8" type="ORF">HYH03_007986</name>
</gene>
<organism evidence="8 9">
    <name type="scientific">Edaphochlamys debaryana</name>
    <dbReference type="NCBI Taxonomy" id="47281"/>
    <lineage>
        <taxon>Eukaryota</taxon>
        <taxon>Viridiplantae</taxon>
        <taxon>Chlorophyta</taxon>
        <taxon>core chlorophytes</taxon>
        <taxon>Chlorophyceae</taxon>
        <taxon>CS clade</taxon>
        <taxon>Chlamydomonadales</taxon>
        <taxon>Chlamydomonadales incertae sedis</taxon>
        <taxon>Edaphochlamys</taxon>
    </lineage>
</organism>
<keyword evidence="2" id="KW-0805">Transcription regulation</keyword>
<dbReference type="Pfam" id="PF00847">
    <property type="entry name" value="AP2"/>
    <property type="match status" value="1"/>
</dbReference>
<keyword evidence="9" id="KW-1185">Reference proteome</keyword>
<dbReference type="InterPro" id="IPR050913">
    <property type="entry name" value="AP2/ERF_ERF"/>
</dbReference>
<dbReference type="PROSITE" id="PS51032">
    <property type="entry name" value="AP2_ERF"/>
    <property type="match status" value="1"/>
</dbReference>
<sequence>MAVSLFPYALALGAYQAPHEEPEWHSSEEEAHAGPHAAKKGKRSHASTEDQDPDWEQDTHGHHCDQANQGNKVGFRGVRRRPWGSYAAEIRDAGCGKRRWIGTFKTAEEAARAYDEAALQLHGARAKTNFVYPCQVQYKQQQSKSVQVTHVTHAAAPAAPGPQSYRRKSDDSDVSLTMPVSLPATAPAPLYASYAMAEAAAAAIHHHVKAHQQRLIVHQQQAAAAAAQQQQLQQQQEPTHMEVEADEGEHESDHDHVMLYDEQQPQPRLQLLAEVAAIFGRRDFAMS</sequence>
<evidence type="ECO:0000256" key="3">
    <source>
        <dbReference type="ARBA" id="ARBA00023125"/>
    </source>
</evidence>
<feature type="region of interest" description="Disordered" evidence="6">
    <location>
        <begin position="227"/>
        <end position="253"/>
    </location>
</feature>
<keyword evidence="3" id="KW-0238">DNA-binding</keyword>
<comment type="caution">
    <text evidence="8">The sequence shown here is derived from an EMBL/GenBank/DDBJ whole genome shotgun (WGS) entry which is preliminary data.</text>
</comment>
<feature type="compositionally biased region" description="Basic and acidic residues" evidence="6">
    <location>
        <begin position="18"/>
        <end position="33"/>
    </location>
</feature>